<organism evidence="2 3">
    <name type="scientific">Shimia gijangensis</name>
    <dbReference type="NCBI Taxonomy" id="1470563"/>
    <lineage>
        <taxon>Bacteria</taxon>
        <taxon>Pseudomonadati</taxon>
        <taxon>Pseudomonadota</taxon>
        <taxon>Alphaproteobacteria</taxon>
        <taxon>Rhodobacterales</taxon>
        <taxon>Roseobacteraceae</taxon>
    </lineage>
</organism>
<dbReference type="SMART" id="SM00418">
    <property type="entry name" value="HTH_ARSR"/>
    <property type="match status" value="1"/>
</dbReference>
<dbReference type="InterPro" id="IPR036388">
    <property type="entry name" value="WH-like_DNA-bd_sf"/>
</dbReference>
<evidence type="ECO:0000313" key="3">
    <source>
        <dbReference type="Proteomes" id="UP000183982"/>
    </source>
</evidence>
<proteinExistence type="predicted"/>
<dbReference type="PROSITE" id="PS50987">
    <property type="entry name" value="HTH_ARSR_2"/>
    <property type="match status" value="1"/>
</dbReference>
<dbReference type="PRINTS" id="PR00778">
    <property type="entry name" value="HTHARSR"/>
</dbReference>
<dbReference type="SUPFAM" id="SSF46785">
    <property type="entry name" value="Winged helix' DNA-binding domain"/>
    <property type="match status" value="1"/>
</dbReference>
<dbReference type="NCBIfam" id="NF033788">
    <property type="entry name" value="HTH_metalloreg"/>
    <property type="match status" value="1"/>
</dbReference>
<dbReference type="Pfam" id="PF12840">
    <property type="entry name" value="HTH_20"/>
    <property type="match status" value="1"/>
</dbReference>
<dbReference type="CDD" id="cd00090">
    <property type="entry name" value="HTH_ARSR"/>
    <property type="match status" value="1"/>
</dbReference>
<dbReference type="PANTHER" id="PTHR38600">
    <property type="entry name" value="TRANSCRIPTIONAL REGULATORY PROTEIN"/>
    <property type="match status" value="1"/>
</dbReference>
<dbReference type="Proteomes" id="UP000183982">
    <property type="component" value="Unassembled WGS sequence"/>
</dbReference>
<dbReference type="STRING" id="1470563.SAMN05444000_10881"/>
<evidence type="ECO:0000313" key="2">
    <source>
        <dbReference type="EMBL" id="SHJ40729.1"/>
    </source>
</evidence>
<dbReference type="PANTHER" id="PTHR38600:SF2">
    <property type="entry name" value="SLL0088 PROTEIN"/>
    <property type="match status" value="1"/>
</dbReference>
<dbReference type="GO" id="GO:0003700">
    <property type="term" value="F:DNA-binding transcription factor activity"/>
    <property type="evidence" value="ECO:0007669"/>
    <property type="project" value="InterPro"/>
</dbReference>
<evidence type="ECO:0000259" key="1">
    <source>
        <dbReference type="PROSITE" id="PS50987"/>
    </source>
</evidence>
<dbReference type="EMBL" id="FQZQ01000008">
    <property type="protein sequence ID" value="SHJ40729.1"/>
    <property type="molecule type" value="Genomic_DNA"/>
</dbReference>
<gene>
    <name evidence="2" type="ORF">SAMN05444000_10881</name>
</gene>
<sequence length="116" mass="13326">MVSLREAVMTPDLQPAFRALADPTRRDILRMLGDREMTIAEVSENFDMTRAAVKKHLVMLSDGGLINVRAEGREKLNSLNADALRPVMHWLGWFDQFWDTRLDALKNVIEQEETND</sequence>
<reference evidence="3" key="1">
    <citation type="submission" date="2016-11" db="EMBL/GenBank/DDBJ databases">
        <authorList>
            <person name="Varghese N."/>
            <person name="Submissions S."/>
        </authorList>
    </citation>
    <scope>NUCLEOTIDE SEQUENCE [LARGE SCALE GENOMIC DNA]</scope>
    <source>
        <strain evidence="3">DSM 100564</strain>
    </source>
</reference>
<keyword evidence="3" id="KW-1185">Reference proteome</keyword>
<accession>A0A1M6J228</accession>
<dbReference type="InterPro" id="IPR011991">
    <property type="entry name" value="ArsR-like_HTH"/>
</dbReference>
<feature type="domain" description="HTH arsR-type" evidence="1">
    <location>
        <begin position="5"/>
        <end position="99"/>
    </location>
</feature>
<protein>
    <submittedName>
        <fullName evidence="2">Transcriptional regulator, ArsR family</fullName>
    </submittedName>
</protein>
<dbReference type="InterPro" id="IPR036390">
    <property type="entry name" value="WH_DNA-bd_sf"/>
</dbReference>
<dbReference type="Gene3D" id="1.10.10.10">
    <property type="entry name" value="Winged helix-like DNA-binding domain superfamily/Winged helix DNA-binding domain"/>
    <property type="match status" value="1"/>
</dbReference>
<dbReference type="InterPro" id="IPR001845">
    <property type="entry name" value="HTH_ArsR_DNA-bd_dom"/>
</dbReference>
<dbReference type="AlphaFoldDB" id="A0A1M6J228"/>
<name>A0A1M6J228_9RHOB</name>